<proteinExistence type="predicted"/>
<dbReference type="InterPro" id="IPR003399">
    <property type="entry name" value="Mce/MlaD"/>
</dbReference>
<keyword evidence="1" id="KW-0812">Transmembrane</keyword>
<comment type="caution">
    <text evidence="3">The sequence shown here is derived from an EMBL/GenBank/DDBJ whole genome shotgun (WGS) entry which is preliminary data.</text>
</comment>
<accession>A0ABT6F9C5</accession>
<protein>
    <submittedName>
        <fullName evidence="3">MCE family protein</fullName>
    </submittedName>
</protein>
<evidence type="ECO:0000256" key="1">
    <source>
        <dbReference type="SAM" id="Phobius"/>
    </source>
</evidence>
<keyword evidence="1" id="KW-0472">Membrane</keyword>
<reference evidence="3 4" key="1">
    <citation type="submission" date="2023-03" db="EMBL/GenBank/DDBJ databases">
        <title>Paludisphaera mucosa sp. nov. a novel planctomycete from northern fen.</title>
        <authorList>
            <person name="Ivanova A."/>
        </authorList>
    </citation>
    <scope>NUCLEOTIDE SEQUENCE [LARGE SCALE GENOMIC DNA]</scope>
    <source>
        <strain evidence="3 4">Pla2</strain>
    </source>
</reference>
<dbReference type="RefSeq" id="WP_277860547.1">
    <property type="nucleotide sequence ID" value="NZ_JARRAG010000002.1"/>
</dbReference>
<evidence type="ECO:0000313" key="4">
    <source>
        <dbReference type="Proteomes" id="UP001216907"/>
    </source>
</evidence>
<feature type="transmembrane region" description="Helical" evidence="1">
    <location>
        <begin position="12"/>
        <end position="29"/>
    </location>
</feature>
<dbReference type="EMBL" id="JARRAG010000002">
    <property type="protein sequence ID" value="MDG3004186.1"/>
    <property type="molecule type" value="Genomic_DNA"/>
</dbReference>
<feature type="domain" description="Mce/MlaD" evidence="2">
    <location>
        <begin position="42"/>
        <end position="117"/>
    </location>
</feature>
<keyword evidence="4" id="KW-1185">Reference proteome</keyword>
<organism evidence="3 4">
    <name type="scientific">Paludisphaera mucosa</name>
    <dbReference type="NCBI Taxonomy" id="3030827"/>
    <lineage>
        <taxon>Bacteria</taxon>
        <taxon>Pseudomonadati</taxon>
        <taxon>Planctomycetota</taxon>
        <taxon>Planctomycetia</taxon>
        <taxon>Isosphaerales</taxon>
        <taxon>Isosphaeraceae</taxon>
        <taxon>Paludisphaera</taxon>
    </lineage>
</organism>
<dbReference type="PANTHER" id="PTHR33371:SF4">
    <property type="entry name" value="INTERMEMBRANE PHOSPHOLIPID TRANSPORT SYSTEM BINDING PROTEIN MLAD"/>
    <property type="match status" value="1"/>
</dbReference>
<dbReference type="Pfam" id="PF02470">
    <property type="entry name" value="MlaD"/>
    <property type="match status" value="1"/>
</dbReference>
<dbReference type="PANTHER" id="PTHR33371">
    <property type="entry name" value="INTERMEMBRANE PHOSPHOLIPID TRANSPORT SYSTEM BINDING PROTEIN MLAD-RELATED"/>
    <property type="match status" value="1"/>
</dbReference>
<sequence length="370" mass="39133">MNERVMQFRLGMFVIVAGLVLTMLVVWFGESPQILRERGFLKVHYAEAPGVLQGVAVRKSGIRVGEVVGIDFDDRPNQPDGVLVTIALESRFKLRKGSIPRLTRSLIGDVTVDLLPGEGEGLLETSTTPATAPIIEGEVAADPSKALAAATKVFESAGDTLKTIQEAAAGLSKLSSSAGKLDEFLATWNTTGKDLSSASTGIRTFVDENQTAVKEALANIQKASDRLNSTLDPATQDALKTGIAKFSSAAGRLDVALADAAPLMKDLGAPVDKTPATDLGQTVRRVNRIASDVELLSNTLRNGRGGLNTSGSIQRLLTQSELYDNFNAMAVSANQALVQLRVALASFRDFAEKVSRDPGAISRGALSGGR</sequence>
<evidence type="ECO:0000259" key="2">
    <source>
        <dbReference type="Pfam" id="PF02470"/>
    </source>
</evidence>
<evidence type="ECO:0000313" key="3">
    <source>
        <dbReference type="EMBL" id="MDG3004186.1"/>
    </source>
</evidence>
<keyword evidence="1" id="KW-1133">Transmembrane helix</keyword>
<dbReference type="Proteomes" id="UP001216907">
    <property type="component" value="Unassembled WGS sequence"/>
</dbReference>
<dbReference type="InterPro" id="IPR052336">
    <property type="entry name" value="MlaD_Phospholipid_Transporter"/>
</dbReference>
<gene>
    <name evidence="3" type="ORF">PZE19_10400</name>
</gene>
<name>A0ABT6F9C5_9BACT</name>